<dbReference type="EMBL" id="BK015081">
    <property type="protein sequence ID" value="DAD90292.1"/>
    <property type="molecule type" value="Genomic_DNA"/>
</dbReference>
<evidence type="ECO:0000313" key="1">
    <source>
        <dbReference type="EMBL" id="DAD90292.1"/>
    </source>
</evidence>
<organism evidence="1">
    <name type="scientific">Siphoviridae sp. ctRlj31</name>
    <dbReference type="NCBI Taxonomy" id="2826338"/>
    <lineage>
        <taxon>Viruses</taxon>
        <taxon>Duplodnaviria</taxon>
        <taxon>Heunggongvirae</taxon>
        <taxon>Uroviricota</taxon>
        <taxon>Caudoviricetes</taxon>
    </lineage>
</organism>
<sequence length="109" mass="12438">MKARFDTTQESVTVRQIDGIDYVYICLNENIVKEIPDGQEEEQTYHEYDYKEISEPTGTLDLADVKANPEKYLNYGNEPKRTDAERIDVLEATTDDIILMMADLIGGEA</sequence>
<reference evidence="1" key="1">
    <citation type="journal article" date="2021" name="Proc. Natl. Acad. Sci. U.S.A.">
        <title>A Catalog of Tens of Thousands of Viruses from Human Metagenomes Reveals Hidden Associations with Chronic Diseases.</title>
        <authorList>
            <person name="Tisza M.J."/>
            <person name="Buck C.B."/>
        </authorList>
    </citation>
    <scope>NUCLEOTIDE SEQUENCE</scope>
    <source>
        <strain evidence="1">CtRlj31</strain>
    </source>
</reference>
<proteinExistence type="predicted"/>
<protein>
    <submittedName>
        <fullName evidence="1">Uncharacterized protein</fullName>
    </submittedName>
</protein>
<name>A0A8S5N738_9CAUD</name>
<accession>A0A8S5N738</accession>